<dbReference type="OrthoDB" id="10534943at2759"/>
<organism evidence="1 2">
    <name type="scientific">Colletotrichum orchidophilum</name>
    <dbReference type="NCBI Taxonomy" id="1209926"/>
    <lineage>
        <taxon>Eukaryota</taxon>
        <taxon>Fungi</taxon>
        <taxon>Dikarya</taxon>
        <taxon>Ascomycota</taxon>
        <taxon>Pezizomycotina</taxon>
        <taxon>Sordariomycetes</taxon>
        <taxon>Hypocreomycetidae</taxon>
        <taxon>Glomerellales</taxon>
        <taxon>Glomerellaceae</taxon>
        <taxon>Colletotrichum</taxon>
    </lineage>
</organism>
<proteinExistence type="predicted"/>
<gene>
    <name evidence="1" type="ORF">CORC01_01997</name>
</gene>
<comment type="caution">
    <text evidence="1">The sequence shown here is derived from an EMBL/GenBank/DDBJ whole genome shotgun (WGS) entry which is preliminary data.</text>
</comment>
<name>A0A1G4BMD0_9PEZI</name>
<accession>A0A1G4BMD0</accession>
<dbReference type="AlphaFoldDB" id="A0A1G4BMD0"/>
<evidence type="ECO:0000313" key="2">
    <source>
        <dbReference type="Proteomes" id="UP000176998"/>
    </source>
</evidence>
<dbReference type="RefSeq" id="XP_022479740.1">
    <property type="nucleotide sequence ID" value="XM_022613649.1"/>
</dbReference>
<dbReference type="EMBL" id="MJBS01000011">
    <property type="protein sequence ID" value="OHF02601.1"/>
    <property type="molecule type" value="Genomic_DNA"/>
</dbReference>
<dbReference type="Proteomes" id="UP000176998">
    <property type="component" value="Unassembled WGS sequence"/>
</dbReference>
<evidence type="ECO:0000313" key="1">
    <source>
        <dbReference type="EMBL" id="OHF02601.1"/>
    </source>
</evidence>
<keyword evidence="2" id="KW-1185">Reference proteome</keyword>
<dbReference type="GeneID" id="34555159"/>
<reference evidence="1 2" key="1">
    <citation type="submission" date="2016-09" db="EMBL/GenBank/DDBJ databases">
        <authorList>
            <person name="Capua I."/>
            <person name="De Benedictis P."/>
            <person name="Joannis T."/>
            <person name="Lombin L.H."/>
            <person name="Cattoli G."/>
        </authorList>
    </citation>
    <scope>NUCLEOTIDE SEQUENCE [LARGE SCALE GENOMIC DNA]</scope>
    <source>
        <strain evidence="1 2">IMI 309357</strain>
    </source>
</reference>
<sequence length="96" mass="10198">MVDDENAAGHSYKVHVHPKGLFALAGAWNAGTAQWKRVDHGWVLDCEQNTAPLAVLDGTSSTGVVRACCEAGAARWDETWVGTPSARFTKGFGNGI</sequence>
<protein>
    <submittedName>
        <fullName evidence="1">Uncharacterized protein</fullName>
    </submittedName>
</protein>